<feature type="chain" id="PRO_5003410365" description="Secreted protein" evidence="1">
    <location>
        <begin position="18"/>
        <end position="61"/>
    </location>
</feature>
<proteinExistence type="predicted"/>
<name>G0U1J9_TRYVY</name>
<dbReference type="AlphaFoldDB" id="G0U1J9"/>
<reference evidence="2" key="1">
    <citation type="journal article" date="2012" name="Proc. Natl. Acad. Sci. U.S.A.">
        <title>Antigenic diversity is generated by distinct evolutionary mechanisms in African trypanosome species.</title>
        <authorList>
            <person name="Jackson A.P."/>
            <person name="Berry A."/>
            <person name="Aslett M."/>
            <person name="Allison H.C."/>
            <person name="Burton P."/>
            <person name="Vavrova-Anderson J."/>
            <person name="Brown R."/>
            <person name="Browne H."/>
            <person name="Corton N."/>
            <person name="Hauser H."/>
            <person name="Gamble J."/>
            <person name="Gilderthorp R."/>
            <person name="Marcello L."/>
            <person name="McQuillan J."/>
            <person name="Otto T.D."/>
            <person name="Quail M.A."/>
            <person name="Sanders M.J."/>
            <person name="van Tonder A."/>
            <person name="Ginger M.L."/>
            <person name="Field M.C."/>
            <person name="Barry J.D."/>
            <person name="Hertz-Fowler C."/>
            <person name="Berriman M."/>
        </authorList>
    </citation>
    <scope>NUCLEOTIDE SEQUENCE</scope>
    <source>
        <strain evidence="2">Y486</strain>
    </source>
</reference>
<evidence type="ECO:0008006" key="3">
    <source>
        <dbReference type="Google" id="ProtNLM"/>
    </source>
</evidence>
<evidence type="ECO:0000313" key="2">
    <source>
        <dbReference type="EMBL" id="CCC49956.1"/>
    </source>
</evidence>
<protein>
    <recommendedName>
        <fullName evidence="3">Secreted protein</fullName>
    </recommendedName>
</protein>
<organism evidence="2">
    <name type="scientific">Trypanosoma vivax (strain Y486)</name>
    <dbReference type="NCBI Taxonomy" id="1055687"/>
    <lineage>
        <taxon>Eukaryota</taxon>
        <taxon>Discoba</taxon>
        <taxon>Euglenozoa</taxon>
        <taxon>Kinetoplastea</taxon>
        <taxon>Metakinetoplastina</taxon>
        <taxon>Trypanosomatida</taxon>
        <taxon>Trypanosomatidae</taxon>
        <taxon>Trypanosoma</taxon>
        <taxon>Duttonella</taxon>
    </lineage>
</organism>
<accession>G0U1J9</accession>
<dbReference type="VEuPathDB" id="TriTrypDB:TvY486_0805630"/>
<dbReference type="EMBL" id="HE573024">
    <property type="protein sequence ID" value="CCC49956.1"/>
    <property type="molecule type" value="Genomic_DNA"/>
</dbReference>
<gene>
    <name evidence="2" type="ORF">TVY486_0805630</name>
</gene>
<sequence>MCLLVFFFLCCCRCCCCRCCCLFGCCVFPFSLFGYHPYRALLIRQQWNRLYGTWSVEYCQC</sequence>
<keyword evidence="1" id="KW-0732">Signal</keyword>
<feature type="signal peptide" evidence="1">
    <location>
        <begin position="1"/>
        <end position="17"/>
    </location>
</feature>
<evidence type="ECO:0000256" key="1">
    <source>
        <dbReference type="SAM" id="SignalP"/>
    </source>
</evidence>